<dbReference type="SMART" id="SM00710">
    <property type="entry name" value="PbH1"/>
    <property type="match status" value="4"/>
</dbReference>
<reference evidence="4 5" key="1">
    <citation type="submission" date="2016-03" db="EMBL/GenBank/DDBJ databases">
        <title>Draft genome sequence of Paenibacillus antarcticus CECT 5836.</title>
        <authorList>
            <person name="Shin S.-K."/>
            <person name="Yi H."/>
        </authorList>
    </citation>
    <scope>NUCLEOTIDE SEQUENCE [LARGE SCALE GENOMIC DNA]</scope>
    <source>
        <strain evidence="4 5">CECT 5836</strain>
    </source>
</reference>
<evidence type="ECO:0000313" key="4">
    <source>
        <dbReference type="EMBL" id="OAB47862.1"/>
    </source>
</evidence>
<proteinExistence type="predicted"/>
<dbReference type="SUPFAM" id="SSF51126">
    <property type="entry name" value="Pectin lyase-like"/>
    <property type="match status" value="1"/>
</dbReference>
<feature type="signal peptide" evidence="2">
    <location>
        <begin position="1"/>
        <end position="27"/>
    </location>
</feature>
<feature type="region of interest" description="Disordered" evidence="1">
    <location>
        <begin position="443"/>
        <end position="472"/>
    </location>
</feature>
<keyword evidence="2" id="KW-0732">Signal</keyword>
<dbReference type="AlphaFoldDB" id="A0A168QJP6"/>
<organism evidence="4 5">
    <name type="scientific">Paenibacillus antarcticus</name>
    <dbReference type="NCBI Taxonomy" id="253703"/>
    <lineage>
        <taxon>Bacteria</taxon>
        <taxon>Bacillati</taxon>
        <taxon>Bacillota</taxon>
        <taxon>Bacilli</taxon>
        <taxon>Bacillales</taxon>
        <taxon>Paenibacillaceae</taxon>
        <taxon>Paenibacillus</taxon>
    </lineage>
</organism>
<comment type="caution">
    <text evidence="4">The sequence shown here is derived from an EMBL/GenBank/DDBJ whole genome shotgun (WGS) entry which is preliminary data.</text>
</comment>
<dbReference type="InterPro" id="IPR006626">
    <property type="entry name" value="PbH1"/>
</dbReference>
<feature type="domain" description="SLH" evidence="3">
    <location>
        <begin position="157"/>
        <end position="216"/>
    </location>
</feature>
<dbReference type="InterPro" id="IPR011050">
    <property type="entry name" value="Pectin_lyase_fold/virulence"/>
</dbReference>
<evidence type="ECO:0000256" key="2">
    <source>
        <dbReference type="SAM" id="SignalP"/>
    </source>
</evidence>
<dbReference type="Proteomes" id="UP000077355">
    <property type="component" value="Unassembled WGS sequence"/>
</dbReference>
<evidence type="ECO:0000259" key="3">
    <source>
        <dbReference type="PROSITE" id="PS51272"/>
    </source>
</evidence>
<accession>A0A168QJP6</accession>
<keyword evidence="5" id="KW-1185">Reference proteome</keyword>
<dbReference type="InterPro" id="IPR046776">
    <property type="entry name" value="Pectate_lyase_5"/>
</dbReference>
<sequence>MKINKKLLSVMLTGVMVVGMMPPISYAAEGSSSEINLPVFSDMTNNWSTAALNNAVTNGLLSGADGKISPNDNLTRAQMATVIARAFGATAKNDSKFADIKSTDWYADSIAIASQMNVIQGSDGKMNPNKAITRQEVFAVIARALKLQPATTINKNFADVNEISDWAKGDIYAIVNGGYIQGANGKLNPKGLITRAEFAQTLDNILKQYIRTAGEYTTVAEGNIMVNTPNVTLKNVTVSGDLIIGDGVGNGEVTLDNVKVTGRMVVRGGGVNSIIITGTSNVSNVIVARIDGAVSIKVKGDANVGIVYIDDGSDDVHIEGTVGKVEIQAEDIVVSTIGATIKDINISAQNSKLVIDAKSKVNSVDINAEASKTKVEVAGTVATIVTAAANTEITGTGTVTRVEVQGGATDAKIETPKTQIVVSPGVTGVTGVGGVQISGGTTVSGSASNVTTTTPPTSDGGSSNGGGSGGVTTPDVADLTAYNATLAAVAKADYTPDSWTIYQTVVSANVVTTANTQRQVNAATAAIQAAQKALVKVEAPVATEANVANVEQLKIALETEAITTINVTEDISDITESLVVNHTVTINGGGKKLAFTTELNKLENGQRQGILVNASETKINDLSVVMAGELNKWQGVYGIQVYNAIEVTLHNVTARGADGGILVNASEVELTGETIISANEFGGIEVSKGKTEGLSNSVLTVTGTLVNDSEAYKQPTIWLVNGQGTVSGGALATNTTIKNDQTQYYLVADNAKAPVATVANVANIDELKTALETEAITTINVTEDISDITESLVVNHTVTINGGGKTLTFTGALNTLADGQRQGILVLASGTKINNLSVVMAGELNKWQGVYGVQVYNATEVTLEDVTARGADGGILVNASEVELTGKTTVSANEFGGIEVSKGKTEGLSNSVLTVTGTLVNGSEAYKQPTIWLVNGQGTVSGGALATNTTIKNDQTQYYLVASNAIDPIDPVEPAELANTNSITE</sequence>
<feature type="domain" description="SLH" evidence="3">
    <location>
        <begin position="93"/>
        <end position="155"/>
    </location>
</feature>
<dbReference type="EMBL" id="LVJI01000002">
    <property type="protein sequence ID" value="OAB47862.1"/>
    <property type="molecule type" value="Genomic_DNA"/>
</dbReference>
<feature type="domain" description="SLH" evidence="3">
    <location>
        <begin position="35"/>
        <end position="92"/>
    </location>
</feature>
<name>A0A168QJP6_9BACL</name>
<dbReference type="InterPro" id="IPR001119">
    <property type="entry name" value="SLH_dom"/>
</dbReference>
<evidence type="ECO:0000313" key="5">
    <source>
        <dbReference type="Proteomes" id="UP000077355"/>
    </source>
</evidence>
<dbReference type="Gene3D" id="1.20.1270.90">
    <property type="entry name" value="AF1782-like"/>
    <property type="match status" value="1"/>
</dbReference>
<dbReference type="PROSITE" id="PS51272">
    <property type="entry name" value="SLH"/>
    <property type="match status" value="3"/>
</dbReference>
<protein>
    <recommendedName>
        <fullName evidence="3">SLH domain-containing protein</fullName>
    </recommendedName>
</protein>
<gene>
    <name evidence="4" type="ORF">PBAT_03010</name>
</gene>
<dbReference type="Pfam" id="PF00395">
    <property type="entry name" value="SLH"/>
    <property type="match status" value="3"/>
</dbReference>
<feature type="compositionally biased region" description="Low complexity" evidence="1">
    <location>
        <begin position="443"/>
        <end position="461"/>
    </location>
</feature>
<feature type="chain" id="PRO_5007899938" description="SLH domain-containing protein" evidence="2">
    <location>
        <begin position="28"/>
        <end position="985"/>
    </location>
</feature>
<dbReference type="Pfam" id="PF20585">
    <property type="entry name" value="Pectate_lyase_5"/>
    <property type="match status" value="2"/>
</dbReference>
<evidence type="ECO:0000256" key="1">
    <source>
        <dbReference type="SAM" id="MobiDB-lite"/>
    </source>
</evidence>